<feature type="region of interest" description="Disordered" evidence="1">
    <location>
        <begin position="156"/>
        <end position="184"/>
    </location>
</feature>
<accession>A0A7X0G4P9</accession>
<name>A0A7X0G4P9_9ACTN</name>
<keyword evidence="2" id="KW-0808">Transferase</keyword>
<dbReference type="RefSeq" id="WP_185031087.1">
    <property type="nucleotide sequence ID" value="NZ_JACHMQ010000001.1"/>
</dbReference>
<keyword evidence="3" id="KW-1185">Reference proteome</keyword>
<feature type="region of interest" description="Disordered" evidence="1">
    <location>
        <begin position="1"/>
        <end position="29"/>
    </location>
</feature>
<evidence type="ECO:0000256" key="1">
    <source>
        <dbReference type="SAM" id="MobiDB-lite"/>
    </source>
</evidence>
<dbReference type="PANTHER" id="PTHR37807">
    <property type="entry name" value="OS07G0160300 PROTEIN"/>
    <property type="match status" value="1"/>
</dbReference>
<dbReference type="Proteomes" id="UP000546324">
    <property type="component" value="Unassembled WGS sequence"/>
</dbReference>
<dbReference type="AlphaFoldDB" id="A0A7X0G4P9"/>
<organism evidence="2 3">
    <name type="scientific">Actinomadura coerulea</name>
    <dbReference type="NCBI Taxonomy" id="46159"/>
    <lineage>
        <taxon>Bacteria</taxon>
        <taxon>Bacillati</taxon>
        <taxon>Actinomycetota</taxon>
        <taxon>Actinomycetes</taxon>
        <taxon>Streptosporangiales</taxon>
        <taxon>Thermomonosporaceae</taxon>
        <taxon>Actinomadura</taxon>
    </lineage>
</organism>
<dbReference type="PANTHER" id="PTHR37807:SF3">
    <property type="entry name" value="OS07G0160300 PROTEIN"/>
    <property type="match status" value="1"/>
</dbReference>
<gene>
    <name evidence="2" type="ORF">BKA00_006211</name>
</gene>
<keyword evidence="2" id="KW-0418">Kinase</keyword>
<evidence type="ECO:0000313" key="3">
    <source>
        <dbReference type="Proteomes" id="UP000546324"/>
    </source>
</evidence>
<dbReference type="Pfam" id="PF13671">
    <property type="entry name" value="AAA_33"/>
    <property type="match status" value="1"/>
</dbReference>
<sequence length="220" mass="22715">MEHGDQGEGADEAPAGASKAPAGTSGTAPAGAYRPTLVVVSGPPGSGKTTLAGLLARTLPCPLVSRDAINEGIFHTFGHDLGVAGKESVARMAFDAFFQTVDLLLSSKVSVVAEAAFQHRRWRLGLDSLKAGADVRLVHCVIDPGLARRRVAARLREQPDGPGTRRAALARRGGTGGAASGWEEPSLAAPSLRVATAGGYDPDIDVIIDFIRAERGSGTQ</sequence>
<dbReference type="Gene3D" id="3.40.50.300">
    <property type="entry name" value="P-loop containing nucleotide triphosphate hydrolases"/>
    <property type="match status" value="1"/>
</dbReference>
<dbReference type="EMBL" id="JACHMQ010000001">
    <property type="protein sequence ID" value="MBB6399297.1"/>
    <property type="molecule type" value="Genomic_DNA"/>
</dbReference>
<proteinExistence type="predicted"/>
<evidence type="ECO:0000313" key="2">
    <source>
        <dbReference type="EMBL" id="MBB6399297.1"/>
    </source>
</evidence>
<feature type="compositionally biased region" description="Low complexity" evidence="1">
    <location>
        <begin position="20"/>
        <end position="29"/>
    </location>
</feature>
<protein>
    <submittedName>
        <fullName evidence="2">Putative kinase</fullName>
    </submittedName>
</protein>
<dbReference type="SUPFAM" id="SSF52540">
    <property type="entry name" value="P-loop containing nucleoside triphosphate hydrolases"/>
    <property type="match status" value="1"/>
</dbReference>
<dbReference type="InterPro" id="IPR027417">
    <property type="entry name" value="P-loop_NTPase"/>
</dbReference>
<comment type="caution">
    <text evidence="2">The sequence shown here is derived from an EMBL/GenBank/DDBJ whole genome shotgun (WGS) entry which is preliminary data.</text>
</comment>
<reference evidence="2 3" key="1">
    <citation type="submission" date="2020-08" db="EMBL/GenBank/DDBJ databases">
        <title>Sequencing the genomes of 1000 actinobacteria strains.</title>
        <authorList>
            <person name="Klenk H.-P."/>
        </authorList>
    </citation>
    <scope>NUCLEOTIDE SEQUENCE [LARGE SCALE GENOMIC DNA]</scope>
    <source>
        <strain evidence="2 3">DSM 43675</strain>
    </source>
</reference>
<dbReference type="GO" id="GO:0016301">
    <property type="term" value="F:kinase activity"/>
    <property type="evidence" value="ECO:0007669"/>
    <property type="project" value="UniProtKB-KW"/>
</dbReference>